<feature type="non-terminal residue" evidence="1">
    <location>
        <position position="78"/>
    </location>
</feature>
<gene>
    <name evidence="1" type="ORF">WUBG_15454</name>
</gene>
<comment type="caution">
    <text evidence="1">The sequence shown here is derived from an EMBL/GenBank/DDBJ whole genome shotgun (WGS) entry which is preliminary data.</text>
</comment>
<organism evidence="1 2">
    <name type="scientific">Wuchereria bancrofti</name>
    <dbReference type="NCBI Taxonomy" id="6293"/>
    <lineage>
        <taxon>Eukaryota</taxon>
        <taxon>Metazoa</taxon>
        <taxon>Ecdysozoa</taxon>
        <taxon>Nematoda</taxon>
        <taxon>Chromadorea</taxon>
        <taxon>Rhabditida</taxon>
        <taxon>Spirurina</taxon>
        <taxon>Spiruromorpha</taxon>
        <taxon>Filarioidea</taxon>
        <taxon>Onchocercidae</taxon>
        <taxon>Wuchereria</taxon>
    </lineage>
</organism>
<protein>
    <submittedName>
        <fullName evidence="1">Uncharacterized protein</fullName>
    </submittedName>
</protein>
<dbReference type="AlphaFoldDB" id="J9AHM1"/>
<sequence>FNILPVNFERTTSENFADIILSQLDNRNANFPGDTDALNEINTEPLELVPLSAIRSEATALQLEFDVTVEGGRQSAYI</sequence>
<dbReference type="EMBL" id="ADBV01013689">
    <property type="protein sequence ID" value="EJW73640.1"/>
    <property type="molecule type" value="Genomic_DNA"/>
</dbReference>
<name>J9AHM1_WUCBA</name>
<evidence type="ECO:0000313" key="1">
    <source>
        <dbReference type="EMBL" id="EJW73640.1"/>
    </source>
</evidence>
<feature type="non-terminal residue" evidence="1">
    <location>
        <position position="1"/>
    </location>
</feature>
<reference evidence="2" key="1">
    <citation type="submission" date="2012-08" db="EMBL/GenBank/DDBJ databases">
        <title>The Genome Sequence of Wuchereria bancrofti.</title>
        <authorList>
            <person name="Nutman T.B."/>
            <person name="Fink D.L."/>
            <person name="Russ C."/>
            <person name="Young S."/>
            <person name="Zeng Q."/>
            <person name="Koehrsen M."/>
            <person name="Alvarado L."/>
            <person name="Berlin A."/>
            <person name="Chapman S.B."/>
            <person name="Chen Z."/>
            <person name="Freedman E."/>
            <person name="Gellesch M."/>
            <person name="Goldberg J."/>
            <person name="Griggs A."/>
            <person name="Gujja S."/>
            <person name="Heilman E.R."/>
            <person name="Heiman D."/>
            <person name="Hepburn T."/>
            <person name="Howarth C."/>
            <person name="Jen D."/>
            <person name="Larson L."/>
            <person name="Lewis B."/>
            <person name="Mehta T."/>
            <person name="Park D."/>
            <person name="Pearson M."/>
            <person name="Roberts A."/>
            <person name="Saif S."/>
            <person name="Shea T."/>
            <person name="Shenoy N."/>
            <person name="Sisk P."/>
            <person name="Stolte C."/>
            <person name="Sykes S."/>
            <person name="Walk T."/>
            <person name="White J."/>
            <person name="Yandava C."/>
            <person name="Haas B."/>
            <person name="Henn M.R."/>
            <person name="Nusbaum C."/>
            <person name="Birren B."/>
        </authorList>
    </citation>
    <scope>NUCLEOTIDE SEQUENCE [LARGE SCALE GENOMIC DNA]</scope>
    <source>
        <strain evidence="2">NA</strain>
    </source>
</reference>
<evidence type="ECO:0000313" key="2">
    <source>
        <dbReference type="Proteomes" id="UP000004810"/>
    </source>
</evidence>
<accession>J9AHM1</accession>
<dbReference type="Proteomes" id="UP000004810">
    <property type="component" value="Unassembled WGS sequence"/>
</dbReference>
<proteinExistence type="predicted"/>